<evidence type="ECO:0000256" key="9">
    <source>
        <dbReference type="ARBA" id="ARBA00023004"/>
    </source>
</evidence>
<keyword evidence="9 12" id="KW-0408">Iron</keyword>
<dbReference type="PROSITE" id="PS50095">
    <property type="entry name" value="PLAT"/>
    <property type="match status" value="1"/>
</dbReference>
<organism evidence="15 16">
    <name type="scientific">Myripristis murdjan</name>
    <name type="common">pinecone soldierfish</name>
    <dbReference type="NCBI Taxonomy" id="586833"/>
    <lineage>
        <taxon>Eukaryota</taxon>
        <taxon>Metazoa</taxon>
        <taxon>Chordata</taxon>
        <taxon>Craniata</taxon>
        <taxon>Vertebrata</taxon>
        <taxon>Euteleostomi</taxon>
        <taxon>Actinopterygii</taxon>
        <taxon>Neopterygii</taxon>
        <taxon>Teleostei</taxon>
        <taxon>Neoteleostei</taxon>
        <taxon>Acanthomorphata</taxon>
        <taxon>Holocentriformes</taxon>
        <taxon>Holocentridae</taxon>
        <taxon>Myripristis</taxon>
    </lineage>
</organism>
<keyword evidence="7 12" id="KW-0223">Dioxygenase</keyword>
<dbReference type="Gene3D" id="1.20.245.10">
    <property type="entry name" value="Lipoxygenase-1, Domain 5"/>
    <property type="match status" value="1"/>
</dbReference>
<evidence type="ECO:0000256" key="5">
    <source>
        <dbReference type="ARBA" id="ARBA00022490"/>
    </source>
</evidence>
<evidence type="ECO:0000259" key="13">
    <source>
        <dbReference type="PROSITE" id="PS50095"/>
    </source>
</evidence>
<evidence type="ECO:0000256" key="4">
    <source>
        <dbReference type="ARBA" id="ARBA00009419"/>
    </source>
</evidence>
<evidence type="ECO:0000256" key="10">
    <source>
        <dbReference type="ARBA" id="ARBA00023098"/>
    </source>
</evidence>
<dbReference type="InterPro" id="IPR001024">
    <property type="entry name" value="PLAT/LH2_dom"/>
</dbReference>
<evidence type="ECO:0000256" key="8">
    <source>
        <dbReference type="ARBA" id="ARBA00023002"/>
    </source>
</evidence>
<dbReference type="Pfam" id="PF01477">
    <property type="entry name" value="PLAT"/>
    <property type="match status" value="1"/>
</dbReference>
<keyword evidence="8 12" id="KW-0560">Oxidoreductase</keyword>
<dbReference type="InterPro" id="IPR036392">
    <property type="entry name" value="PLAT/LH2_dom_sf"/>
</dbReference>
<protein>
    <recommendedName>
        <fullName evidence="17">Lipoxygenase domain-containing protein</fullName>
    </recommendedName>
</protein>
<reference evidence="15" key="1">
    <citation type="submission" date="2019-06" db="EMBL/GenBank/DDBJ databases">
        <authorList>
            <consortium name="Wellcome Sanger Institute Data Sharing"/>
        </authorList>
    </citation>
    <scope>NUCLEOTIDE SEQUENCE [LARGE SCALE GENOMIC DNA]</scope>
</reference>
<sequence>MVIYRVVVHQEGFFLSGDAHRTSIQLVGSKGASDCVPLAERSVKYEVSCPASLGALLLVRLEAPPTTTSVWFCSKVTVTTPEGRVLLFPCYRFVRCSTALSKITPWSCYDDSLPESMKAEDVTSLPAEVRFSVVKATDMILTVSELDRRVKAKGPTSAKHLWELLQDCWKIISGLVERLWKDDWFFGQQFLNGANPTLIRRCSELPSNMAVTEEMVRSSLEGGASLQQEMERGNIFLVDYRRLDGLTPNMVNKKQNYITAPLVLLHLNSKHFLLPIAIQLKQAPGEDNPVFVPQDLEFDWLTAKTFVRAADFAEHELHAHFLRTHMMSELFAMATLRNFPMAHPLYKLLIPHFRFTLEIDTLARNLLISDGGTLSTYTAVGGPGMLEFLRRASAALTYHDLCLPDDITRRGLESIPNYYYRDDGLQLWNIIHRYVEGVASYYYHDDSDVIRDSELQSWINEIIVFGHLIDEKKGFPKSFTSVSELTYFVTMVIFTASAQHAAVNNAQLDYFGWMPNAPVGLQLPPPSTKGLCSESSLLASFPDVNATVHGLATVYLLSKRPTDYVPLGSSAEQHFTENFPVEMAARFRSDLKRLSYEIQVRNIGLMLPYVYLQPHNVEDSVAR</sequence>
<comment type="subcellular location">
    <subcellularLocation>
        <location evidence="2">Cytoplasm</location>
    </subcellularLocation>
</comment>
<dbReference type="PROSITE" id="PS51393">
    <property type="entry name" value="LIPOXYGENASE_3"/>
    <property type="match status" value="1"/>
</dbReference>
<dbReference type="PANTHER" id="PTHR11771">
    <property type="entry name" value="LIPOXYGENASE"/>
    <property type="match status" value="1"/>
</dbReference>
<comment type="similarity">
    <text evidence="4 12">Belongs to the lipoxygenase family.</text>
</comment>
<proteinExistence type="inferred from homology"/>
<comment type="caution">
    <text evidence="11">Lacks conserved residue(s) required for the propagation of feature annotation.</text>
</comment>
<dbReference type="InterPro" id="IPR020834">
    <property type="entry name" value="LipOase_CS"/>
</dbReference>
<accession>A0A667XQV3</accession>
<evidence type="ECO:0000256" key="7">
    <source>
        <dbReference type="ARBA" id="ARBA00022964"/>
    </source>
</evidence>
<feature type="domain" description="Lipoxygenase" evidence="14">
    <location>
        <begin position="78"/>
        <end position="623"/>
    </location>
</feature>
<evidence type="ECO:0000256" key="3">
    <source>
        <dbReference type="ARBA" id="ARBA00005189"/>
    </source>
</evidence>
<dbReference type="AlphaFoldDB" id="A0A667XQV3"/>
<dbReference type="GO" id="GO:0046872">
    <property type="term" value="F:metal ion binding"/>
    <property type="evidence" value="ECO:0007669"/>
    <property type="project" value="UniProtKB-KW"/>
</dbReference>
<evidence type="ECO:0000313" key="16">
    <source>
        <dbReference type="Proteomes" id="UP000472263"/>
    </source>
</evidence>
<dbReference type="InterPro" id="IPR036226">
    <property type="entry name" value="LipOase_C_sf"/>
</dbReference>
<feature type="domain" description="PLAT" evidence="13">
    <location>
        <begin position="2"/>
        <end position="108"/>
    </location>
</feature>
<name>A0A667XQV3_9TELE</name>
<evidence type="ECO:0000256" key="2">
    <source>
        <dbReference type="ARBA" id="ARBA00004496"/>
    </source>
</evidence>
<evidence type="ECO:0000256" key="12">
    <source>
        <dbReference type="RuleBase" id="RU003974"/>
    </source>
</evidence>
<comment type="cofactor">
    <cofactor evidence="1 12">
        <name>Fe cation</name>
        <dbReference type="ChEBI" id="CHEBI:24875"/>
    </cofactor>
</comment>
<dbReference type="GO" id="GO:0034440">
    <property type="term" value="P:lipid oxidation"/>
    <property type="evidence" value="ECO:0007669"/>
    <property type="project" value="InterPro"/>
</dbReference>
<reference evidence="15" key="2">
    <citation type="submission" date="2025-08" db="UniProtKB">
        <authorList>
            <consortium name="Ensembl"/>
        </authorList>
    </citation>
    <scope>IDENTIFICATION</scope>
</reference>
<dbReference type="SUPFAM" id="SSF49723">
    <property type="entry name" value="Lipase/lipooxygenase domain (PLAT/LH2 domain)"/>
    <property type="match status" value="1"/>
</dbReference>
<evidence type="ECO:0000259" key="14">
    <source>
        <dbReference type="PROSITE" id="PS51393"/>
    </source>
</evidence>
<evidence type="ECO:0008006" key="17">
    <source>
        <dbReference type="Google" id="ProtNLM"/>
    </source>
</evidence>
<dbReference type="PROSITE" id="PS00081">
    <property type="entry name" value="LIPOXYGENASE_2"/>
    <property type="match status" value="1"/>
</dbReference>
<keyword evidence="5" id="KW-0963">Cytoplasm</keyword>
<dbReference type="SUPFAM" id="SSF48484">
    <property type="entry name" value="Lipoxigenase"/>
    <property type="match status" value="1"/>
</dbReference>
<evidence type="ECO:0000256" key="6">
    <source>
        <dbReference type="ARBA" id="ARBA00022723"/>
    </source>
</evidence>
<dbReference type="Pfam" id="PF00305">
    <property type="entry name" value="Lipoxygenase"/>
    <property type="match status" value="1"/>
</dbReference>
<dbReference type="InterPro" id="IPR020833">
    <property type="entry name" value="LipOase_Fe_BS"/>
</dbReference>
<dbReference type="Gene3D" id="2.60.60.20">
    <property type="entry name" value="PLAT/LH2 domain"/>
    <property type="match status" value="1"/>
</dbReference>
<dbReference type="Proteomes" id="UP000472263">
    <property type="component" value="Chromosome 24"/>
</dbReference>
<keyword evidence="16" id="KW-1185">Reference proteome</keyword>
<keyword evidence="6 12" id="KW-0479">Metal-binding</keyword>
<keyword evidence="10" id="KW-0443">Lipid metabolism</keyword>
<gene>
    <name evidence="15" type="primary">LOC115356067</name>
</gene>
<dbReference type="FunFam" id="1.20.245.10:FF:000001">
    <property type="entry name" value="Arachidonate 5-lipoxygenase a"/>
    <property type="match status" value="1"/>
</dbReference>
<dbReference type="PROSITE" id="PS00711">
    <property type="entry name" value="LIPOXYGENASE_1"/>
    <property type="match status" value="1"/>
</dbReference>
<dbReference type="Ensembl" id="ENSMMDT00005011899.1">
    <property type="protein sequence ID" value="ENSMMDP00005011551.1"/>
    <property type="gene ID" value="ENSMMDG00005006185.1"/>
</dbReference>
<evidence type="ECO:0000256" key="1">
    <source>
        <dbReference type="ARBA" id="ARBA00001962"/>
    </source>
</evidence>
<dbReference type="GeneTree" id="ENSGT00940000161510"/>
<dbReference type="Gene3D" id="3.10.450.60">
    <property type="match status" value="1"/>
</dbReference>
<evidence type="ECO:0000313" key="15">
    <source>
        <dbReference type="Ensembl" id="ENSMMDP00005011551.1"/>
    </source>
</evidence>
<dbReference type="InterPro" id="IPR013819">
    <property type="entry name" value="LipOase_C"/>
</dbReference>
<dbReference type="InterPro" id="IPR000907">
    <property type="entry name" value="LipOase"/>
</dbReference>
<dbReference type="SMART" id="SM00308">
    <property type="entry name" value="LH2"/>
    <property type="match status" value="1"/>
</dbReference>
<dbReference type="GO" id="GO:0005737">
    <property type="term" value="C:cytoplasm"/>
    <property type="evidence" value="ECO:0007669"/>
    <property type="project" value="UniProtKB-SubCell"/>
</dbReference>
<evidence type="ECO:0000256" key="11">
    <source>
        <dbReference type="PROSITE-ProRule" id="PRU00152"/>
    </source>
</evidence>
<reference evidence="15" key="3">
    <citation type="submission" date="2025-09" db="UniProtKB">
        <authorList>
            <consortium name="Ensembl"/>
        </authorList>
    </citation>
    <scope>IDENTIFICATION</scope>
</reference>
<comment type="pathway">
    <text evidence="3">Lipid metabolism.</text>
</comment>
<dbReference type="GO" id="GO:0016702">
    <property type="term" value="F:oxidoreductase activity, acting on single donors with incorporation of molecular oxygen, incorporation of two atoms of oxygen"/>
    <property type="evidence" value="ECO:0007669"/>
    <property type="project" value="InterPro"/>
</dbReference>
<dbReference type="PRINTS" id="PR00087">
    <property type="entry name" value="LIPOXYGENASE"/>
</dbReference>